<gene>
    <name evidence="9" type="ordered locus">Marpi_1088</name>
</gene>
<accession>H2J809</accession>
<feature type="transmembrane region" description="Helical" evidence="7">
    <location>
        <begin position="572"/>
        <end position="593"/>
    </location>
</feature>
<reference evidence="9 10" key="1">
    <citation type="journal article" date="2012" name="J. Bacteriol.">
        <title>Complete Genome Sequence of the Thermophilic, Piezophilic, Heterotrophic Bacterium Marinitoga piezophila KA3.</title>
        <authorList>
            <person name="Lucas S."/>
            <person name="Han J."/>
            <person name="Lapidus A."/>
            <person name="Cheng J.F."/>
            <person name="Goodwin L.A."/>
            <person name="Pitluck S."/>
            <person name="Peters L."/>
            <person name="Mikhailova N."/>
            <person name="Teshima H."/>
            <person name="Detter J.C."/>
            <person name="Han C."/>
            <person name="Tapia R."/>
            <person name="Land M."/>
            <person name="Hauser L."/>
            <person name="Kyrpides N.C."/>
            <person name="Ivanova N."/>
            <person name="Pagani I."/>
            <person name="Vannier P."/>
            <person name="Oger P."/>
            <person name="Bartlett D.H."/>
            <person name="Noll K.M."/>
            <person name="Woyke T."/>
            <person name="Jebbar M."/>
        </authorList>
    </citation>
    <scope>NUCLEOTIDE SEQUENCE [LARGE SCALE GENOMIC DNA]</scope>
    <source>
        <strain evidence="10">DSM 14283 / JCM 11233 / KA3</strain>
    </source>
</reference>
<dbReference type="GO" id="GO:0005886">
    <property type="term" value="C:plasma membrane"/>
    <property type="evidence" value="ECO:0007669"/>
    <property type="project" value="UniProtKB-SubCell"/>
</dbReference>
<keyword evidence="3" id="KW-1003">Cell membrane</keyword>
<evidence type="ECO:0000256" key="5">
    <source>
        <dbReference type="ARBA" id="ARBA00022989"/>
    </source>
</evidence>
<dbReference type="PANTHER" id="PTHR43744">
    <property type="entry name" value="ABC TRANSPORTER PERMEASE PROTEIN MG189-RELATED-RELATED"/>
    <property type="match status" value="1"/>
</dbReference>
<dbReference type="CDD" id="cd06261">
    <property type="entry name" value="TM_PBP2"/>
    <property type="match status" value="1"/>
</dbReference>
<keyword evidence="10" id="KW-1185">Reference proteome</keyword>
<dbReference type="eggNOG" id="COG0395">
    <property type="taxonomic scope" value="Bacteria"/>
</dbReference>
<dbReference type="Pfam" id="PF00528">
    <property type="entry name" value="BPD_transp_1"/>
    <property type="match status" value="1"/>
</dbReference>
<proteinExistence type="inferred from homology"/>
<feature type="transmembrane region" description="Helical" evidence="7">
    <location>
        <begin position="605"/>
        <end position="622"/>
    </location>
</feature>
<feature type="transmembrane region" description="Helical" evidence="7">
    <location>
        <begin position="659"/>
        <end position="680"/>
    </location>
</feature>
<dbReference type="STRING" id="443254.Marpi_1088"/>
<feature type="domain" description="ABC transmembrane type-1" evidence="8">
    <location>
        <begin position="537"/>
        <end position="726"/>
    </location>
</feature>
<keyword evidence="6 7" id="KW-0472">Membrane</keyword>
<keyword evidence="5 7" id="KW-1133">Transmembrane helix</keyword>
<evidence type="ECO:0000256" key="3">
    <source>
        <dbReference type="ARBA" id="ARBA00022475"/>
    </source>
</evidence>
<sequence length="741" mass="85495">MSWNKFFNTMGITIVYLLIIGGAIIMAMPFAWMVVTSFKSSSEIAQWPPRWTSKNFKSEIMVNVKGTSSSGSSKSGLSLAEFRAAQSEDTYNPYKKLLIIEDDPVRRGLITLTFSKLDYADNQELNSLVEKIKEYNANYPLVPDLSAEINTLDNSPESFEKFYFSLYSTANGLFKKSQLLKYLDKEIKDSINYIDKFTKVSLDRLPYLKVKSTDSSVVKEEKARKKEELKEYLFSLKTELSNVSSVVVEMSKGTGIVSDNEINKVLALLTNLESKFVSFNDMYLRRVNRLLEKNIYSSIINSKNSLEFKVFFEKNYSDIQKKAAKINIIQFNVPTKEDMKENFLKAFHNSNIPEEFKKALNENDDIFEIKDEFVLALEHKFNEHTLNILKIKSEDLSRTLMVIRNLTKYIDKLQPDNVEQYLNPFDKEFVKNQNFKAEDLIKLAKMRKDYNNILETFNKLYSDSISEVKLIQKPENVEKVYYRNYSNIEIYFKDTYAIWFLEDNPTMKAKFTPSQVFANVFQNYVDAWHAAPFSKYYINTVFMATTTTIFEILIAAMAAFAFAKLEFWGKNALFTLFLATMMVPGEVMLVPNFITISKFRWLDTYYALIIPWIVSVFAIFLLRQQFLTIPNDLWDAAKIDGSSSWRFLWTVMVPLSKPAIITGALLKFVGSWNAFLWVLIVTKSPEMRTLAVGLQTFTTESGTMYNLLMAASTFSVIPIIILFIFMQKYFVAGIARSGLKG</sequence>
<dbReference type="OrthoDB" id="9772609at2"/>
<feature type="transmembrane region" description="Helical" evidence="7">
    <location>
        <begin position="704"/>
        <end position="726"/>
    </location>
</feature>
<comment type="subcellular location">
    <subcellularLocation>
        <location evidence="1 7">Cell membrane</location>
        <topology evidence="1 7">Multi-pass membrane protein</topology>
    </subcellularLocation>
</comment>
<dbReference type="EMBL" id="CP003257">
    <property type="protein sequence ID" value="AEX85500.1"/>
    <property type="molecule type" value="Genomic_DNA"/>
</dbReference>
<feature type="transmembrane region" description="Helical" evidence="7">
    <location>
        <begin position="12"/>
        <end position="35"/>
    </location>
</feature>
<keyword evidence="2 7" id="KW-0813">Transport</keyword>
<dbReference type="InterPro" id="IPR000515">
    <property type="entry name" value="MetI-like"/>
</dbReference>
<evidence type="ECO:0000256" key="7">
    <source>
        <dbReference type="RuleBase" id="RU363032"/>
    </source>
</evidence>
<reference evidence="10" key="2">
    <citation type="submission" date="2012-01" db="EMBL/GenBank/DDBJ databases">
        <title>Complete sequence of chromosome of Marinitoga piezophila KA3.</title>
        <authorList>
            <person name="Lucas S."/>
            <person name="Han J."/>
            <person name="Lapidus A."/>
            <person name="Cheng J.-F."/>
            <person name="Goodwin L."/>
            <person name="Pitluck S."/>
            <person name="Peters L."/>
            <person name="Mikhailova N."/>
            <person name="Teshima H."/>
            <person name="Detter J.C."/>
            <person name="Han C."/>
            <person name="Tapia R."/>
            <person name="Land M."/>
            <person name="Hauser L."/>
            <person name="Kyrpides N."/>
            <person name="Ivanova N."/>
            <person name="Pagani I."/>
            <person name="Jebbar M."/>
            <person name="Vannier P."/>
            <person name="Oger P."/>
            <person name="Cario A."/>
            <person name="Bartlett D."/>
            <person name="Noll K.M."/>
            <person name="Woyke T."/>
        </authorList>
    </citation>
    <scope>NUCLEOTIDE SEQUENCE [LARGE SCALE GENOMIC DNA]</scope>
    <source>
        <strain evidence="10">DSM 14283 / JCM 11233 / KA3</strain>
    </source>
</reference>
<dbReference type="SUPFAM" id="SSF161098">
    <property type="entry name" value="MetI-like"/>
    <property type="match status" value="2"/>
</dbReference>
<dbReference type="KEGG" id="mpz:Marpi_1088"/>
<evidence type="ECO:0000256" key="1">
    <source>
        <dbReference type="ARBA" id="ARBA00004651"/>
    </source>
</evidence>
<dbReference type="GO" id="GO:0055085">
    <property type="term" value="P:transmembrane transport"/>
    <property type="evidence" value="ECO:0007669"/>
    <property type="project" value="InterPro"/>
</dbReference>
<dbReference type="Proteomes" id="UP000007161">
    <property type="component" value="Chromosome"/>
</dbReference>
<dbReference type="InterPro" id="IPR035906">
    <property type="entry name" value="MetI-like_sf"/>
</dbReference>
<dbReference type="AlphaFoldDB" id="H2J809"/>
<keyword evidence="9" id="KW-0762">Sugar transport</keyword>
<protein>
    <submittedName>
        <fullName evidence="9">ABC-type sugar transport system, permease component</fullName>
    </submittedName>
</protein>
<name>H2J809_MARPK</name>
<dbReference type="PROSITE" id="PS50928">
    <property type="entry name" value="ABC_TM1"/>
    <property type="match status" value="1"/>
</dbReference>
<evidence type="ECO:0000256" key="6">
    <source>
        <dbReference type="ARBA" id="ARBA00023136"/>
    </source>
</evidence>
<dbReference type="HOGENOM" id="CLU_018968_0_1_0"/>
<organism evidence="9 10">
    <name type="scientific">Marinitoga piezophila (strain DSM 14283 / JCM 11233 / KA3)</name>
    <dbReference type="NCBI Taxonomy" id="443254"/>
    <lineage>
        <taxon>Bacteria</taxon>
        <taxon>Thermotogati</taxon>
        <taxon>Thermotogota</taxon>
        <taxon>Thermotogae</taxon>
        <taxon>Petrotogales</taxon>
        <taxon>Petrotogaceae</taxon>
        <taxon>Marinitoga</taxon>
    </lineage>
</organism>
<dbReference type="PANTHER" id="PTHR43744:SF12">
    <property type="entry name" value="ABC TRANSPORTER PERMEASE PROTEIN MG189-RELATED"/>
    <property type="match status" value="1"/>
</dbReference>
<evidence type="ECO:0000313" key="10">
    <source>
        <dbReference type="Proteomes" id="UP000007161"/>
    </source>
</evidence>
<comment type="similarity">
    <text evidence="7">Belongs to the binding-protein-dependent transport system permease family.</text>
</comment>
<evidence type="ECO:0000256" key="2">
    <source>
        <dbReference type="ARBA" id="ARBA00022448"/>
    </source>
</evidence>
<keyword evidence="4 7" id="KW-0812">Transmembrane</keyword>
<dbReference type="RefSeq" id="WP_014296572.1">
    <property type="nucleotide sequence ID" value="NC_016751.1"/>
</dbReference>
<dbReference type="Gene3D" id="1.10.3720.10">
    <property type="entry name" value="MetI-like"/>
    <property type="match status" value="2"/>
</dbReference>
<evidence type="ECO:0000256" key="4">
    <source>
        <dbReference type="ARBA" id="ARBA00022692"/>
    </source>
</evidence>
<evidence type="ECO:0000259" key="8">
    <source>
        <dbReference type="PROSITE" id="PS50928"/>
    </source>
</evidence>
<evidence type="ECO:0000313" key="9">
    <source>
        <dbReference type="EMBL" id="AEX85500.1"/>
    </source>
</evidence>
<feature type="transmembrane region" description="Helical" evidence="7">
    <location>
        <begin position="536"/>
        <end position="560"/>
    </location>
</feature>